<dbReference type="OrthoDB" id="6499590at2759"/>
<evidence type="ECO:0000256" key="2">
    <source>
        <dbReference type="ARBA" id="ARBA00022676"/>
    </source>
</evidence>
<dbReference type="GO" id="GO:0008194">
    <property type="term" value="F:UDP-glycosyltransferase activity"/>
    <property type="evidence" value="ECO:0007669"/>
    <property type="project" value="InterPro"/>
</dbReference>
<comment type="similarity">
    <text evidence="1">Belongs to the UDP-glycosyltransferase family.</text>
</comment>
<dbReference type="CDD" id="cd03784">
    <property type="entry name" value="GT1_Gtf-like"/>
    <property type="match status" value="1"/>
</dbReference>
<dbReference type="Gene3D" id="3.40.50.2000">
    <property type="entry name" value="Glycogen Phosphorylase B"/>
    <property type="match status" value="2"/>
</dbReference>
<dbReference type="Pfam" id="PF00201">
    <property type="entry name" value="UDPGT"/>
    <property type="match status" value="1"/>
</dbReference>
<proteinExistence type="inferred from homology"/>
<dbReference type="EMBL" id="MUJZ01042207">
    <property type="protein sequence ID" value="OTF75395.1"/>
    <property type="molecule type" value="Genomic_DNA"/>
</dbReference>
<comment type="caution">
    <text evidence="4">The sequence shown here is derived from an EMBL/GenBank/DDBJ whole genome shotgun (WGS) entry which is preliminary data.</text>
</comment>
<reference evidence="4 5" key="1">
    <citation type="submission" date="2017-03" db="EMBL/GenBank/DDBJ databases">
        <title>Genome Survey of Euroglyphus maynei.</title>
        <authorList>
            <person name="Arlian L.G."/>
            <person name="Morgan M.S."/>
            <person name="Rider S.D."/>
        </authorList>
    </citation>
    <scope>NUCLEOTIDE SEQUENCE [LARGE SCALE GENOMIC DNA]</scope>
    <source>
        <strain evidence="4">Arlian Lab</strain>
        <tissue evidence="4">Whole body</tissue>
    </source>
</reference>
<organism evidence="4 5">
    <name type="scientific">Euroglyphus maynei</name>
    <name type="common">Mayne's house dust mite</name>
    <dbReference type="NCBI Taxonomy" id="6958"/>
    <lineage>
        <taxon>Eukaryota</taxon>
        <taxon>Metazoa</taxon>
        <taxon>Ecdysozoa</taxon>
        <taxon>Arthropoda</taxon>
        <taxon>Chelicerata</taxon>
        <taxon>Arachnida</taxon>
        <taxon>Acari</taxon>
        <taxon>Acariformes</taxon>
        <taxon>Sarcoptiformes</taxon>
        <taxon>Astigmata</taxon>
        <taxon>Psoroptidia</taxon>
        <taxon>Analgoidea</taxon>
        <taxon>Pyroglyphidae</taxon>
        <taxon>Pyroglyphinae</taxon>
        <taxon>Euroglyphus</taxon>
    </lineage>
</organism>
<evidence type="ECO:0000313" key="5">
    <source>
        <dbReference type="Proteomes" id="UP000194236"/>
    </source>
</evidence>
<keyword evidence="2" id="KW-0328">Glycosyltransferase</keyword>
<evidence type="ECO:0000256" key="1">
    <source>
        <dbReference type="ARBA" id="ARBA00009995"/>
    </source>
</evidence>
<keyword evidence="5" id="KW-1185">Reference proteome</keyword>
<gene>
    <name evidence="4" type="ORF">BLA29_006506</name>
</gene>
<dbReference type="PANTHER" id="PTHR48043:SF145">
    <property type="entry name" value="FI06409P-RELATED"/>
    <property type="match status" value="1"/>
</dbReference>
<accession>A0A1Y3B826</accession>
<dbReference type="SUPFAM" id="SSF53756">
    <property type="entry name" value="UDP-Glycosyltransferase/glycogen phosphorylase"/>
    <property type="match status" value="1"/>
</dbReference>
<protein>
    <submittedName>
        <fullName evidence="4">Uncharacterized protein</fullName>
    </submittedName>
</protein>
<name>A0A1Y3B826_EURMA</name>
<dbReference type="PANTHER" id="PTHR48043">
    <property type="entry name" value="EG:EG0003.4 PROTEIN-RELATED"/>
    <property type="match status" value="1"/>
</dbReference>
<dbReference type="AlphaFoldDB" id="A0A1Y3B826"/>
<dbReference type="InterPro" id="IPR050271">
    <property type="entry name" value="UDP-glycosyltransferase"/>
</dbReference>
<sequence length="366" mass="42916">MVEKLRETGLLTDRPPIEKMDCFNYDREESIGRHMFEEAVEIHQQIIDSIEREKPDLIIVDPFIVYGEIPWEFSWSGNPSFMFENHPDMPPPCSGYPSDDRTGWNEFRQKLNQSFKKDIRQCQNKLNKHFGYPEFTDDNFLPLSPHLNIFGYPKELNYDDIVEMPENFIQIDAFCRREIQPKPFELPEEFKSKLNPEDKLIYLSLGSMGSVDVDLMKRIVKALSKSSYKYIVSKGALHDEYELADNMWGEAFLPQVNILPLVDMVITHGGNNTVTETMSFGKPMIVMPLFGDQYDNAQRIREKGFGNRIEAYRFKDDELIEMIDTIINDEQIRERCRKAAERIQTEDSKLKACQKIEKYLENYSKK</sequence>
<evidence type="ECO:0000256" key="3">
    <source>
        <dbReference type="ARBA" id="ARBA00022679"/>
    </source>
</evidence>
<dbReference type="Proteomes" id="UP000194236">
    <property type="component" value="Unassembled WGS sequence"/>
</dbReference>
<keyword evidence="3" id="KW-0808">Transferase</keyword>
<dbReference type="InterPro" id="IPR002213">
    <property type="entry name" value="UDP_glucos_trans"/>
</dbReference>
<evidence type="ECO:0000313" key="4">
    <source>
        <dbReference type="EMBL" id="OTF75395.1"/>
    </source>
</evidence>